<gene>
    <name evidence="3" type="ORF">BSIN_0460</name>
</gene>
<dbReference type="Gene3D" id="3.40.190.10">
    <property type="entry name" value="Periplasmic binding protein-like II"/>
    <property type="match status" value="2"/>
</dbReference>
<dbReference type="InterPro" id="IPR015168">
    <property type="entry name" value="SsuA/THI5"/>
</dbReference>
<keyword evidence="1" id="KW-0732">Signal</keyword>
<dbReference type="Proteomes" id="UP000198460">
    <property type="component" value="Unassembled WGS sequence"/>
</dbReference>
<evidence type="ECO:0000313" key="4">
    <source>
        <dbReference type="Proteomes" id="UP000198460"/>
    </source>
</evidence>
<dbReference type="PANTHER" id="PTHR30024">
    <property type="entry name" value="ALIPHATIC SULFONATES-BINDING PROTEIN-RELATED"/>
    <property type="match status" value="1"/>
</dbReference>
<feature type="signal peptide" evidence="1">
    <location>
        <begin position="1"/>
        <end position="28"/>
    </location>
</feature>
<feature type="chain" id="PRO_5012466726" evidence="1">
    <location>
        <begin position="29"/>
        <end position="358"/>
    </location>
</feature>
<dbReference type="PANTHER" id="PTHR30024:SF21">
    <property type="entry name" value="ABC TRANSPORTER SUBSTRATE-BINDING PROTEIN"/>
    <property type="match status" value="1"/>
</dbReference>
<sequence>MKSLIRWLKPLWLPMLAFALAVPGAAPAQTVIRIAVPDTSAGPKPAGGGIVDVIYANKLLDKAFAKQGVELRWTFFKGAGPAINEAFANGQVDLAFLGDLAAVIGRANGLDTRLIAALARNVNGFLAVTPGSGIADLRALKGKQVAVFRGTALQLSFDSVLRAEGLAERDLRVVNLDPNAAAAALAARRIDAVWGSASVFVLRDKGLADVPVSTKGRRGVGTLKAGLVASSAFLRAHPELARTVVKTVVEASQWLSDKRNFDAFIALESQQGNIAPSIWRNELTADDLSVVFSPLLDRYYVDAFKQDVRTAKEAGLIRRPFDVDAWIDRSYVEAALRELNLGAHWQAYESFGKPGNAL</sequence>
<evidence type="ECO:0000259" key="2">
    <source>
        <dbReference type="Pfam" id="PF09084"/>
    </source>
</evidence>
<dbReference type="EMBL" id="FXAN01000061">
    <property type="protein sequence ID" value="SMG00810.1"/>
    <property type="molecule type" value="Genomic_DNA"/>
</dbReference>
<reference evidence="3 4" key="1">
    <citation type="submission" date="2017-04" db="EMBL/GenBank/DDBJ databases">
        <authorList>
            <person name="Afonso C.L."/>
            <person name="Miller P.J."/>
            <person name="Scott M.A."/>
            <person name="Spackman E."/>
            <person name="Goraichik I."/>
            <person name="Dimitrov K.M."/>
            <person name="Suarez D.L."/>
            <person name="Swayne D.E."/>
        </authorList>
    </citation>
    <scope>NUCLEOTIDE SEQUENCE [LARGE SCALE GENOMIC DNA]</scope>
    <source>
        <strain evidence="3">LMG 28154</strain>
    </source>
</reference>
<evidence type="ECO:0000313" key="3">
    <source>
        <dbReference type="EMBL" id="SMG00810.1"/>
    </source>
</evidence>
<protein>
    <submittedName>
        <fullName evidence="3">Alkanesulfonates-binding protein</fullName>
    </submittedName>
</protein>
<evidence type="ECO:0000256" key="1">
    <source>
        <dbReference type="SAM" id="SignalP"/>
    </source>
</evidence>
<dbReference type="AlphaFoldDB" id="A0A238H6K0"/>
<dbReference type="SUPFAM" id="SSF53850">
    <property type="entry name" value="Periplasmic binding protein-like II"/>
    <property type="match status" value="1"/>
</dbReference>
<organism evidence="3 4">
    <name type="scientific">Burkholderia singularis</name>
    <dbReference type="NCBI Taxonomy" id="1503053"/>
    <lineage>
        <taxon>Bacteria</taxon>
        <taxon>Pseudomonadati</taxon>
        <taxon>Pseudomonadota</taxon>
        <taxon>Betaproteobacteria</taxon>
        <taxon>Burkholderiales</taxon>
        <taxon>Burkholderiaceae</taxon>
        <taxon>Burkholderia</taxon>
        <taxon>pseudomallei group</taxon>
    </lineage>
</organism>
<accession>A0A238H6K0</accession>
<dbReference type="Pfam" id="PF09084">
    <property type="entry name" value="NMT1"/>
    <property type="match status" value="1"/>
</dbReference>
<feature type="domain" description="SsuA/THI5-like" evidence="2">
    <location>
        <begin position="64"/>
        <end position="255"/>
    </location>
</feature>
<name>A0A238H6K0_9BURK</name>
<proteinExistence type="predicted"/>
<dbReference type="RefSeq" id="WP_082712076.1">
    <property type="nucleotide sequence ID" value="NZ_FXAN01000061.1"/>
</dbReference>